<dbReference type="Proteomes" id="UP000078540">
    <property type="component" value="Unassembled WGS sequence"/>
</dbReference>
<feature type="compositionally biased region" description="Polar residues" evidence="1">
    <location>
        <begin position="70"/>
        <end position="82"/>
    </location>
</feature>
<evidence type="ECO:0000313" key="3">
    <source>
        <dbReference type="Proteomes" id="UP000078540"/>
    </source>
</evidence>
<feature type="region of interest" description="Disordered" evidence="1">
    <location>
        <begin position="61"/>
        <end position="82"/>
    </location>
</feature>
<sequence length="82" mass="9097">MSSASSTCEFKGGRNQMIRSHEIPQLDPVVKLRCLFQCHRNGSDLQGGLLQRDSRNTDSCGLAERRETVSKSSDAAHQQTSF</sequence>
<name>A0A195BX55_9HYME</name>
<reference evidence="2 3" key="1">
    <citation type="submission" date="2015-09" db="EMBL/GenBank/DDBJ databases">
        <title>Atta colombica WGS genome.</title>
        <authorList>
            <person name="Nygaard S."/>
            <person name="Hu H."/>
            <person name="Boomsma J."/>
            <person name="Zhang G."/>
        </authorList>
    </citation>
    <scope>NUCLEOTIDE SEQUENCE [LARGE SCALE GENOMIC DNA]</scope>
    <source>
        <strain evidence="2">Treedump-2</strain>
        <tissue evidence="2">Whole body</tissue>
    </source>
</reference>
<evidence type="ECO:0000256" key="1">
    <source>
        <dbReference type="SAM" id="MobiDB-lite"/>
    </source>
</evidence>
<dbReference type="STRING" id="520822.A0A195BX55"/>
<gene>
    <name evidence="2" type="ORF">ALC53_00413</name>
</gene>
<proteinExistence type="predicted"/>
<dbReference type="EMBL" id="KQ976396">
    <property type="protein sequence ID" value="KYM92875.1"/>
    <property type="molecule type" value="Genomic_DNA"/>
</dbReference>
<evidence type="ECO:0000313" key="2">
    <source>
        <dbReference type="EMBL" id="KYM92875.1"/>
    </source>
</evidence>
<keyword evidence="3" id="KW-1185">Reference proteome</keyword>
<organism evidence="2 3">
    <name type="scientific">Atta colombica</name>
    <dbReference type="NCBI Taxonomy" id="520822"/>
    <lineage>
        <taxon>Eukaryota</taxon>
        <taxon>Metazoa</taxon>
        <taxon>Ecdysozoa</taxon>
        <taxon>Arthropoda</taxon>
        <taxon>Hexapoda</taxon>
        <taxon>Insecta</taxon>
        <taxon>Pterygota</taxon>
        <taxon>Neoptera</taxon>
        <taxon>Endopterygota</taxon>
        <taxon>Hymenoptera</taxon>
        <taxon>Apocrita</taxon>
        <taxon>Aculeata</taxon>
        <taxon>Formicoidea</taxon>
        <taxon>Formicidae</taxon>
        <taxon>Myrmicinae</taxon>
        <taxon>Atta</taxon>
    </lineage>
</organism>
<accession>A0A195BX55</accession>
<dbReference type="AlphaFoldDB" id="A0A195BX55"/>
<protein>
    <submittedName>
        <fullName evidence="2">Uncharacterized protein</fullName>
    </submittedName>
</protein>